<dbReference type="Pfam" id="PF01035">
    <property type="entry name" value="DNA_binding_1"/>
    <property type="match status" value="1"/>
</dbReference>
<dbReference type="STRING" id="429009.Adeg_0178"/>
<dbReference type="CDD" id="cd06445">
    <property type="entry name" value="ATase"/>
    <property type="match status" value="1"/>
</dbReference>
<dbReference type="GO" id="GO:0006281">
    <property type="term" value="P:DNA repair"/>
    <property type="evidence" value="ECO:0007669"/>
    <property type="project" value="UniProtKB-KW"/>
</dbReference>
<dbReference type="PROSITE" id="PS00374">
    <property type="entry name" value="MGMT"/>
    <property type="match status" value="1"/>
</dbReference>
<dbReference type="EC" id="2.1.1.63" evidence="3"/>
<evidence type="ECO:0000256" key="2">
    <source>
        <dbReference type="ARBA" id="ARBA00008711"/>
    </source>
</evidence>
<dbReference type="NCBIfam" id="TIGR00589">
    <property type="entry name" value="ogt"/>
    <property type="match status" value="1"/>
</dbReference>
<dbReference type="KEGG" id="adg:Adeg_0178"/>
<keyword evidence="4 10" id="KW-0489">Methyltransferase</keyword>
<comment type="catalytic activity">
    <reaction evidence="8">
        <text>a 6-O-methyl-2'-deoxyguanosine in DNA + L-cysteinyl-[protein] = S-methyl-L-cysteinyl-[protein] + a 2'-deoxyguanosine in DNA</text>
        <dbReference type="Rhea" id="RHEA:24000"/>
        <dbReference type="Rhea" id="RHEA-COMP:10131"/>
        <dbReference type="Rhea" id="RHEA-COMP:10132"/>
        <dbReference type="Rhea" id="RHEA-COMP:11367"/>
        <dbReference type="Rhea" id="RHEA-COMP:11368"/>
        <dbReference type="ChEBI" id="CHEBI:29950"/>
        <dbReference type="ChEBI" id="CHEBI:82612"/>
        <dbReference type="ChEBI" id="CHEBI:85445"/>
        <dbReference type="ChEBI" id="CHEBI:85448"/>
        <dbReference type="EC" id="2.1.1.63"/>
    </reaction>
</comment>
<evidence type="ECO:0000256" key="8">
    <source>
        <dbReference type="ARBA" id="ARBA00049348"/>
    </source>
</evidence>
<feature type="domain" description="Methylated-DNA-[protein]-cysteine S-methyltransferase DNA binding" evidence="9">
    <location>
        <begin position="85"/>
        <end position="163"/>
    </location>
</feature>
<sequence>METGKKTEKRIAQKIEVPSWGEFLALWSTEGKLCKLSFPGFWQDSEGHPGCPSSGERLALALKAYFAGEQVDFSWVPLDLGAYTPFQRRVLEFARGLPYGEVVSYGDLARALGIPGGARAVGRALAANRIPIIIPCHRVVARQGLGGFSLGLDWKQKLLALEKKGFCRKRHLC</sequence>
<dbReference type="HOGENOM" id="CLU_000445_52_2_9"/>
<comment type="catalytic activity">
    <reaction evidence="1">
        <text>a 4-O-methyl-thymidine in DNA + L-cysteinyl-[protein] = a thymidine in DNA + S-methyl-L-cysteinyl-[protein]</text>
        <dbReference type="Rhea" id="RHEA:53428"/>
        <dbReference type="Rhea" id="RHEA-COMP:10131"/>
        <dbReference type="Rhea" id="RHEA-COMP:10132"/>
        <dbReference type="Rhea" id="RHEA-COMP:13555"/>
        <dbReference type="Rhea" id="RHEA-COMP:13556"/>
        <dbReference type="ChEBI" id="CHEBI:29950"/>
        <dbReference type="ChEBI" id="CHEBI:82612"/>
        <dbReference type="ChEBI" id="CHEBI:137386"/>
        <dbReference type="ChEBI" id="CHEBI:137387"/>
        <dbReference type="EC" id="2.1.1.63"/>
    </reaction>
</comment>
<dbReference type="InterPro" id="IPR036388">
    <property type="entry name" value="WH-like_DNA-bd_sf"/>
</dbReference>
<evidence type="ECO:0000313" key="11">
    <source>
        <dbReference type="Proteomes" id="UP000002620"/>
    </source>
</evidence>
<keyword evidence="6" id="KW-0227">DNA damage</keyword>
<dbReference type="InterPro" id="IPR014048">
    <property type="entry name" value="MethylDNA_cys_MeTrfase_DNA-bd"/>
</dbReference>
<dbReference type="FunFam" id="1.10.10.10:FF:000214">
    <property type="entry name" value="Methylated-DNA--protein-cysteine methyltransferase"/>
    <property type="match status" value="1"/>
</dbReference>
<evidence type="ECO:0000256" key="6">
    <source>
        <dbReference type="ARBA" id="ARBA00022763"/>
    </source>
</evidence>
<protein>
    <recommendedName>
        <fullName evidence="3">methylated-DNA--[protein]-cysteine S-methyltransferase</fullName>
        <ecNumber evidence="3">2.1.1.63</ecNumber>
    </recommendedName>
</protein>
<evidence type="ECO:0000259" key="9">
    <source>
        <dbReference type="Pfam" id="PF01035"/>
    </source>
</evidence>
<comment type="similarity">
    <text evidence="2">Belongs to the MGMT family.</text>
</comment>
<accession>C9RAS3</accession>
<gene>
    <name evidence="10" type="ordered locus">Adeg_0178</name>
</gene>
<evidence type="ECO:0000256" key="4">
    <source>
        <dbReference type="ARBA" id="ARBA00022603"/>
    </source>
</evidence>
<evidence type="ECO:0000256" key="3">
    <source>
        <dbReference type="ARBA" id="ARBA00011918"/>
    </source>
</evidence>
<dbReference type="PANTHER" id="PTHR10815:SF5">
    <property type="entry name" value="METHYLATED-DNA--PROTEIN-CYSTEINE METHYLTRANSFERASE"/>
    <property type="match status" value="1"/>
</dbReference>
<dbReference type="GO" id="GO:0032259">
    <property type="term" value="P:methylation"/>
    <property type="evidence" value="ECO:0007669"/>
    <property type="project" value="UniProtKB-KW"/>
</dbReference>
<dbReference type="InterPro" id="IPR001497">
    <property type="entry name" value="MethylDNA_cys_MeTrfase_AS"/>
</dbReference>
<name>C9RAS3_AMMDK</name>
<evidence type="ECO:0000256" key="5">
    <source>
        <dbReference type="ARBA" id="ARBA00022679"/>
    </source>
</evidence>
<dbReference type="EMBL" id="CP001785">
    <property type="protein sequence ID" value="ACX51350.1"/>
    <property type="molecule type" value="Genomic_DNA"/>
</dbReference>
<reference evidence="10 11" key="1">
    <citation type="submission" date="2009-10" db="EMBL/GenBank/DDBJ databases">
        <title>Complete sequence of chromosome of Ammonifex degensii KC4.</title>
        <authorList>
            <consortium name="US DOE Joint Genome Institute"/>
            <person name="Kerfeld C."/>
            <person name="Goodner B."/>
            <person name="Huber H."/>
            <person name="Stetter K."/>
            <person name="Lucas S."/>
            <person name="Copeland A."/>
            <person name="Lapidus A."/>
            <person name="Glavina del Rio T."/>
            <person name="Dalin E."/>
            <person name="Tice H."/>
            <person name="Bruce D."/>
            <person name="Goodwin L."/>
            <person name="Pitluck S."/>
            <person name="Saunders E."/>
            <person name="Brettin T."/>
            <person name="Detter J.C."/>
            <person name="Han C."/>
            <person name="Larimer F."/>
            <person name="Land M."/>
            <person name="Hauser L."/>
            <person name="Kyrpides N."/>
            <person name="Ovchinnikova G."/>
            <person name="Richardson P."/>
        </authorList>
    </citation>
    <scope>NUCLEOTIDE SEQUENCE [LARGE SCALE GENOMIC DNA]</scope>
    <source>
        <strain evidence="11">DSM 10501 / KC4</strain>
    </source>
</reference>
<dbReference type="Proteomes" id="UP000002620">
    <property type="component" value="Chromosome"/>
</dbReference>
<dbReference type="Gene3D" id="1.10.10.10">
    <property type="entry name" value="Winged helix-like DNA-binding domain superfamily/Winged helix DNA-binding domain"/>
    <property type="match status" value="1"/>
</dbReference>
<keyword evidence="7" id="KW-0234">DNA repair</keyword>
<dbReference type="InterPro" id="IPR036217">
    <property type="entry name" value="MethylDNA_cys_MeTrfase_DNAb"/>
</dbReference>
<evidence type="ECO:0000256" key="1">
    <source>
        <dbReference type="ARBA" id="ARBA00001286"/>
    </source>
</evidence>
<dbReference type="RefSeq" id="WP_015738228.1">
    <property type="nucleotide sequence ID" value="NC_013385.1"/>
</dbReference>
<dbReference type="SUPFAM" id="SSF46767">
    <property type="entry name" value="Methylated DNA-protein cysteine methyltransferase, C-terminal domain"/>
    <property type="match status" value="1"/>
</dbReference>
<dbReference type="AlphaFoldDB" id="C9RAS3"/>
<proteinExistence type="inferred from homology"/>
<evidence type="ECO:0000313" key="10">
    <source>
        <dbReference type="EMBL" id="ACX51350.1"/>
    </source>
</evidence>
<keyword evidence="11" id="KW-1185">Reference proteome</keyword>
<dbReference type="OrthoDB" id="9789813at2"/>
<keyword evidence="5 10" id="KW-0808">Transferase</keyword>
<dbReference type="eggNOG" id="COG0350">
    <property type="taxonomic scope" value="Bacteria"/>
</dbReference>
<evidence type="ECO:0000256" key="7">
    <source>
        <dbReference type="ARBA" id="ARBA00023204"/>
    </source>
</evidence>
<organism evidence="10 11">
    <name type="scientific">Ammonifex degensii (strain DSM 10501 / KC4)</name>
    <dbReference type="NCBI Taxonomy" id="429009"/>
    <lineage>
        <taxon>Bacteria</taxon>
        <taxon>Bacillati</taxon>
        <taxon>Bacillota</taxon>
        <taxon>Clostridia</taxon>
        <taxon>Thermoanaerobacterales</taxon>
        <taxon>Thermoanaerobacteraceae</taxon>
        <taxon>Ammonifex</taxon>
    </lineage>
</organism>
<dbReference type="GO" id="GO:0003908">
    <property type="term" value="F:methylated-DNA-[protein]-cysteine S-methyltransferase activity"/>
    <property type="evidence" value="ECO:0007669"/>
    <property type="project" value="UniProtKB-EC"/>
</dbReference>
<dbReference type="PANTHER" id="PTHR10815">
    <property type="entry name" value="METHYLATED-DNA--PROTEIN-CYSTEINE METHYLTRANSFERASE"/>
    <property type="match status" value="1"/>
</dbReference>